<evidence type="ECO:0000313" key="5">
    <source>
        <dbReference type="EMBL" id="MFC7435489.1"/>
    </source>
</evidence>
<dbReference type="EMBL" id="JBHTBX010000008">
    <property type="protein sequence ID" value="MFC7435489.1"/>
    <property type="molecule type" value="Genomic_DNA"/>
</dbReference>
<organism evidence="5 6">
    <name type="scientific">Hydrogenophaga bisanensis</name>
    <dbReference type="NCBI Taxonomy" id="439611"/>
    <lineage>
        <taxon>Bacteria</taxon>
        <taxon>Pseudomonadati</taxon>
        <taxon>Pseudomonadota</taxon>
        <taxon>Betaproteobacteria</taxon>
        <taxon>Burkholderiales</taxon>
        <taxon>Comamonadaceae</taxon>
        <taxon>Hydrogenophaga</taxon>
    </lineage>
</organism>
<dbReference type="Proteomes" id="UP001596495">
    <property type="component" value="Unassembled WGS sequence"/>
</dbReference>
<dbReference type="PANTHER" id="PTHR11364:SF27">
    <property type="entry name" value="SULFURTRANSFERASE"/>
    <property type="match status" value="1"/>
</dbReference>
<comment type="caution">
    <text evidence="5">The sequence shown here is derived from an EMBL/GenBank/DDBJ whole genome shotgun (WGS) entry which is preliminary data.</text>
</comment>
<evidence type="ECO:0000256" key="1">
    <source>
        <dbReference type="ARBA" id="ARBA00022679"/>
    </source>
</evidence>
<evidence type="ECO:0000259" key="4">
    <source>
        <dbReference type="PROSITE" id="PS50206"/>
    </source>
</evidence>
<protein>
    <submittedName>
        <fullName evidence="5">Sulfurtransferase</fullName>
        <ecNumber evidence="5">2.8.1.-</ecNumber>
    </submittedName>
</protein>
<dbReference type="SUPFAM" id="SSF52821">
    <property type="entry name" value="Rhodanese/Cell cycle control phosphatase"/>
    <property type="match status" value="2"/>
</dbReference>
<evidence type="ECO:0000256" key="2">
    <source>
        <dbReference type="ARBA" id="ARBA00022737"/>
    </source>
</evidence>
<feature type="domain" description="Rhodanese" evidence="4">
    <location>
        <begin position="205"/>
        <end position="322"/>
    </location>
</feature>
<keyword evidence="3" id="KW-0732">Signal</keyword>
<dbReference type="InterPro" id="IPR001763">
    <property type="entry name" value="Rhodanese-like_dom"/>
</dbReference>
<reference evidence="6" key="1">
    <citation type="journal article" date="2019" name="Int. J. Syst. Evol. Microbiol.">
        <title>The Global Catalogue of Microorganisms (GCM) 10K type strain sequencing project: providing services to taxonomists for standard genome sequencing and annotation.</title>
        <authorList>
            <consortium name="The Broad Institute Genomics Platform"/>
            <consortium name="The Broad Institute Genome Sequencing Center for Infectious Disease"/>
            <person name="Wu L."/>
            <person name="Ma J."/>
        </authorList>
    </citation>
    <scope>NUCLEOTIDE SEQUENCE [LARGE SCALE GENOMIC DNA]</scope>
    <source>
        <strain evidence="6">CCUG 54518</strain>
    </source>
</reference>
<feature type="signal peptide" evidence="3">
    <location>
        <begin position="1"/>
        <end position="23"/>
    </location>
</feature>
<evidence type="ECO:0000256" key="3">
    <source>
        <dbReference type="SAM" id="SignalP"/>
    </source>
</evidence>
<dbReference type="PROSITE" id="PS50206">
    <property type="entry name" value="RHODANESE_3"/>
    <property type="match status" value="2"/>
</dbReference>
<dbReference type="SMART" id="SM00450">
    <property type="entry name" value="RHOD"/>
    <property type="match status" value="2"/>
</dbReference>
<dbReference type="GO" id="GO:0016740">
    <property type="term" value="F:transferase activity"/>
    <property type="evidence" value="ECO:0007669"/>
    <property type="project" value="UniProtKB-KW"/>
</dbReference>
<keyword evidence="2" id="KW-0677">Repeat</keyword>
<dbReference type="Pfam" id="PF00581">
    <property type="entry name" value="Rhodanese"/>
    <property type="match status" value="2"/>
</dbReference>
<keyword evidence="6" id="KW-1185">Reference proteome</keyword>
<accession>A0ABW2RBK1</accession>
<dbReference type="PANTHER" id="PTHR11364">
    <property type="entry name" value="THIOSULFATE SULFERTANSFERASE"/>
    <property type="match status" value="1"/>
</dbReference>
<proteinExistence type="predicted"/>
<dbReference type="Gene3D" id="3.40.250.10">
    <property type="entry name" value="Rhodanese-like domain"/>
    <property type="match status" value="2"/>
</dbReference>
<feature type="domain" description="Rhodanese" evidence="4">
    <location>
        <begin position="74"/>
        <end position="173"/>
    </location>
</feature>
<feature type="chain" id="PRO_5045339187" evidence="3">
    <location>
        <begin position="24"/>
        <end position="327"/>
    </location>
</feature>
<dbReference type="EC" id="2.8.1.-" evidence="5"/>
<dbReference type="CDD" id="cd01448">
    <property type="entry name" value="TST_Repeat_1"/>
    <property type="match status" value="1"/>
</dbReference>
<keyword evidence="1 5" id="KW-0808">Transferase</keyword>
<name>A0ABW2RBK1_9BURK</name>
<sequence>MRLWKQVAATTLAWGLAAASALAQALPGPVVNTAWLAANLDKVQVLDLRGSAKSFTTDPEFDEVKGKKVVDEVGGHIAGSRLMEFKTIRVEREINGNKVKYMVPERAVFEKMVQDAGIDGDKPIVIVPVGLSLSDVNDGMRLYWQFKLYGEDKVAMLDGGMAAWLQEGRPYVKDALVAKVGNWKSAADRTAQLFADSTDVAAIVEKKSAQLIDGRELPQFHGLMKRDYVYAYGHIDTAKPLSPDTTYKKDGSAIKLLSANTYRGVLQAQGIDPAAPSVVYCNSGAQSSLPWFILSEVLGNQSAKQFDGSLHQWTLEKRPLVGAVSLN</sequence>
<evidence type="ECO:0000313" key="6">
    <source>
        <dbReference type="Proteomes" id="UP001596495"/>
    </source>
</evidence>
<dbReference type="RefSeq" id="WP_382258237.1">
    <property type="nucleotide sequence ID" value="NZ_JBHTBX010000008.1"/>
</dbReference>
<dbReference type="InterPro" id="IPR036873">
    <property type="entry name" value="Rhodanese-like_dom_sf"/>
</dbReference>
<dbReference type="InterPro" id="IPR045078">
    <property type="entry name" value="TST/MPST-like"/>
</dbReference>
<gene>
    <name evidence="5" type="ORF">ACFQNJ_13325</name>
</gene>